<evidence type="ECO:0000259" key="7">
    <source>
        <dbReference type="PROSITE" id="PS50004"/>
    </source>
</evidence>
<reference evidence="9" key="3">
    <citation type="submission" date="2025-09" db="UniProtKB">
        <authorList>
            <consortium name="Ensembl"/>
        </authorList>
    </citation>
    <scope>IDENTIFICATION</scope>
</reference>
<evidence type="ECO:0000256" key="6">
    <source>
        <dbReference type="SAM" id="MobiDB-lite"/>
    </source>
</evidence>
<accession>H2YBR1</accession>
<evidence type="ECO:0000256" key="2">
    <source>
        <dbReference type="ARBA" id="ARBA00022448"/>
    </source>
</evidence>
<feature type="compositionally biased region" description="Polar residues" evidence="6">
    <location>
        <begin position="213"/>
        <end position="223"/>
    </location>
</feature>
<feature type="region of interest" description="Disordered" evidence="6">
    <location>
        <begin position="252"/>
        <end position="317"/>
    </location>
</feature>
<dbReference type="SUPFAM" id="SSF49562">
    <property type="entry name" value="C2 domain (Calcium/lipid-binding domain, CaLB)"/>
    <property type="match status" value="1"/>
</dbReference>
<reference evidence="10" key="1">
    <citation type="submission" date="2003-08" db="EMBL/GenBank/DDBJ databases">
        <authorList>
            <person name="Birren B."/>
            <person name="Nusbaum C."/>
            <person name="Abebe A."/>
            <person name="Abouelleil A."/>
            <person name="Adekoya E."/>
            <person name="Ait-zahra M."/>
            <person name="Allen N."/>
            <person name="Allen T."/>
            <person name="An P."/>
            <person name="Anderson M."/>
            <person name="Anderson S."/>
            <person name="Arachchi H."/>
            <person name="Armbruster J."/>
            <person name="Bachantsang P."/>
            <person name="Baldwin J."/>
            <person name="Barry A."/>
            <person name="Bayul T."/>
            <person name="Blitshsteyn B."/>
            <person name="Bloom T."/>
            <person name="Blye J."/>
            <person name="Boguslavskiy L."/>
            <person name="Borowsky M."/>
            <person name="Boukhgalter B."/>
            <person name="Brunache A."/>
            <person name="Butler J."/>
            <person name="Calixte N."/>
            <person name="Calvo S."/>
            <person name="Camarata J."/>
            <person name="Campo K."/>
            <person name="Chang J."/>
            <person name="Cheshatsang Y."/>
            <person name="Citroen M."/>
            <person name="Collymore A."/>
            <person name="Considine T."/>
            <person name="Cook A."/>
            <person name="Cooke P."/>
            <person name="Corum B."/>
            <person name="Cuomo C."/>
            <person name="David R."/>
            <person name="Dawoe T."/>
            <person name="Degray S."/>
            <person name="Dodge S."/>
            <person name="Dooley K."/>
            <person name="Dorje P."/>
            <person name="Dorjee K."/>
            <person name="Dorris L."/>
            <person name="Duffey N."/>
            <person name="Dupes A."/>
            <person name="Elkins T."/>
            <person name="Engels R."/>
            <person name="Erickson J."/>
            <person name="Farina A."/>
            <person name="Faro S."/>
            <person name="Ferreira P."/>
            <person name="Fischer H."/>
            <person name="Fitzgerald M."/>
            <person name="Foley K."/>
            <person name="Gage D."/>
            <person name="Galagan J."/>
            <person name="Gearin G."/>
            <person name="Gnerre S."/>
            <person name="Gnirke A."/>
            <person name="Goyette A."/>
            <person name="Graham J."/>
            <person name="Grandbois E."/>
            <person name="Gyaltsen K."/>
            <person name="Hafez N."/>
            <person name="Hagopian D."/>
            <person name="Hagos B."/>
            <person name="Hall J."/>
            <person name="Hatcher B."/>
            <person name="Heller A."/>
            <person name="Higgins H."/>
            <person name="Honan T."/>
            <person name="Horn A."/>
            <person name="Houde N."/>
            <person name="Hughes L."/>
            <person name="Hulme W."/>
            <person name="Husby E."/>
            <person name="Iliev I."/>
            <person name="Jaffe D."/>
            <person name="Jones C."/>
            <person name="Kamal M."/>
            <person name="Kamat A."/>
            <person name="Kamvysselis M."/>
            <person name="Karlsson E."/>
            <person name="Kells C."/>
            <person name="Kieu A."/>
            <person name="Kisner P."/>
            <person name="Kodira C."/>
            <person name="Kulbokas E."/>
            <person name="Labutti K."/>
            <person name="Lama D."/>
            <person name="Landers T."/>
            <person name="Leger J."/>
            <person name="Levine S."/>
            <person name="Lewis D."/>
            <person name="Lewis T."/>
            <person name="Lindblad-toh K."/>
            <person name="Liu X."/>
            <person name="Lokyitsang T."/>
            <person name="Lokyitsang Y."/>
            <person name="Lucien O."/>
            <person name="Lui A."/>
            <person name="Ma L.J."/>
            <person name="Mabbitt R."/>
            <person name="Macdonald J."/>
            <person name="Maclean C."/>
            <person name="Major J."/>
            <person name="Manning J."/>
            <person name="Marabella R."/>
            <person name="Maru K."/>
            <person name="Matthews C."/>
            <person name="Mauceli E."/>
            <person name="Mccarthy M."/>
            <person name="Mcdonough S."/>
            <person name="Mcghee T."/>
            <person name="Meldrim J."/>
            <person name="Meneus L."/>
            <person name="Mesirov J."/>
            <person name="Mihalev A."/>
            <person name="Mihova T."/>
            <person name="Mikkelsen T."/>
            <person name="Mlenga V."/>
            <person name="Moru K."/>
            <person name="Mozes J."/>
            <person name="Mulrain L."/>
            <person name="Munson G."/>
            <person name="Naylor J."/>
            <person name="Newes C."/>
            <person name="Nguyen C."/>
            <person name="Nguyen N."/>
            <person name="Nguyen T."/>
            <person name="Nicol R."/>
            <person name="Nielsen C."/>
            <person name="Nizzari M."/>
            <person name="Norbu C."/>
            <person name="Norbu N."/>
            <person name="O'donnell P."/>
            <person name="Okoawo O."/>
            <person name="O'leary S."/>
            <person name="Omotosho B."/>
            <person name="O'neill K."/>
            <person name="Osman S."/>
            <person name="Parker S."/>
            <person name="Perrin D."/>
            <person name="Phunkhang P."/>
            <person name="Piqani B."/>
            <person name="Purcell S."/>
            <person name="Rachupka T."/>
            <person name="Ramasamy U."/>
            <person name="Rameau R."/>
            <person name="Ray V."/>
            <person name="Raymond C."/>
            <person name="Retta R."/>
            <person name="Richardson S."/>
            <person name="Rise C."/>
            <person name="Rodriguez J."/>
            <person name="Rogers J."/>
            <person name="Rogov P."/>
            <person name="Rutman M."/>
            <person name="Schupbach R."/>
            <person name="Seaman C."/>
            <person name="Settipalli S."/>
            <person name="Sharpe T."/>
            <person name="Sheridan J."/>
            <person name="Sherpa N."/>
            <person name="Shi J."/>
            <person name="Smirnov S."/>
            <person name="Smith C."/>
            <person name="Sougnez C."/>
            <person name="Spencer B."/>
            <person name="Stalker J."/>
            <person name="Stange-thomann N."/>
            <person name="Stavropoulos S."/>
            <person name="Stetson K."/>
            <person name="Stone C."/>
            <person name="Stone S."/>
            <person name="Stubbs M."/>
            <person name="Talamas J."/>
            <person name="Tchuinga P."/>
            <person name="Tenzing P."/>
            <person name="Tesfaye S."/>
            <person name="Theodore J."/>
            <person name="Thoulutsang Y."/>
            <person name="Topham K."/>
            <person name="Towey S."/>
            <person name="Tsamla T."/>
            <person name="Tsomo N."/>
            <person name="Vallee D."/>
            <person name="Vassiliev H."/>
            <person name="Venkataraman V."/>
            <person name="Vinson J."/>
            <person name="Vo A."/>
            <person name="Wade C."/>
            <person name="Wang S."/>
            <person name="Wangchuk T."/>
            <person name="Wangdi T."/>
            <person name="Whittaker C."/>
            <person name="Wilkinson J."/>
            <person name="Wu Y."/>
            <person name="Wyman D."/>
            <person name="Yadav S."/>
            <person name="Yang S."/>
            <person name="Yang X."/>
            <person name="Yeager S."/>
            <person name="Yee E."/>
            <person name="Young G."/>
            <person name="Zainoun J."/>
            <person name="Zembeck L."/>
            <person name="Zimmer A."/>
            <person name="Zody M."/>
            <person name="Lander E."/>
        </authorList>
    </citation>
    <scope>NUCLEOTIDE SEQUENCE [LARGE SCALE GENOMIC DNA]</scope>
</reference>
<dbReference type="GO" id="GO:0045055">
    <property type="term" value="P:regulated exocytosis"/>
    <property type="evidence" value="ECO:0007669"/>
    <property type="project" value="TreeGrafter"/>
</dbReference>
<feature type="compositionally biased region" description="Low complexity" evidence="6">
    <location>
        <begin position="257"/>
        <end position="272"/>
    </location>
</feature>
<dbReference type="PANTHER" id="PTHR15746:SF23">
    <property type="entry name" value="RAB11 INTERACTING PROTEIN, ISOFORM A"/>
    <property type="match status" value="1"/>
</dbReference>
<evidence type="ECO:0000313" key="9">
    <source>
        <dbReference type="Ensembl" id="ENSCSAVP00000002759.1"/>
    </source>
</evidence>
<evidence type="ECO:0000256" key="3">
    <source>
        <dbReference type="ARBA" id="ARBA00022553"/>
    </source>
</evidence>
<dbReference type="eggNOG" id="ENOG502QUFJ">
    <property type="taxonomic scope" value="Eukaryota"/>
</dbReference>
<dbReference type="Pfam" id="PF09457">
    <property type="entry name" value="RBD-FIP"/>
    <property type="match status" value="1"/>
</dbReference>
<evidence type="ECO:0000259" key="8">
    <source>
        <dbReference type="PROSITE" id="PS51511"/>
    </source>
</evidence>
<evidence type="ECO:0008006" key="11">
    <source>
        <dbReference type="Google" id="ProtNLM"/>
    </source>
</evidence>
<organism evidence="9 10">
    <name type="scientific">Ciona savignyi</name>
    <name type="common">Pacific transparent sea squirt</name>
    <dbReference type="NCBI Taxonomy" id="51511"/>
    <lineage>
        <taxon>Eukaryota</taxon>
        <taxon>Metazoa</taxon>
        <taxon>Chordata</taxon>
        <taxon>Tunicata</taxon>
        <taxon>Ascidiacea</taxon>
        <taxon>Phlebobranchia</taxon>
        <taxon>Cionidae</taxon>
        <taxon>Ciona</taxon>
    </lineage>
</organism>
<dbReference type="Gene3D" id="2.60.40.150">
    <property type="entry name" value="C2 domain"/>
    <property type="match status" value="1"/>
</dbReference>
<keyword evidence="5" id="KW-0653">Protein transport</keyword>
<feature type="domain" description="C2" evidence="7">
    <location>
        <begin position="1"/>
        <end position="113"/>
    </location>
</feature>
<keyword evidence="3" id="KW-0597">Phosphoprotein</keyword>
<dbReference type="OMA" id="QWNEDCE"/>
<keyword evidence="10" id="KW-1185">Reference proteome</keyword>
<protein>
    <recommendedName>
        <fullName evidence="11">C2 domain-containing protein</fullName>
    </recommendedName>
</protein>
<comment type="subcellular location">
    <subcellularLocation>
        <location evidence="1">Recycling endosome</location>
    </subcellularLocation>
</comment>
<dbReference type="Ensembl" id="ENSCSAVT00000002802.1">
    <property type="protein sequence ID" value="ENSCSAVP00000002759.1"/>
    <property type="gene ID" value="ENSCSAVG00000001637.1"/>
</dbReference>
<dbReference type="GeneTree" id="ENSGT00940000170786"/>
<evidence type="ECO:0000256" key="1">
    <source>
        <dbReference type="ARBA" id="ARBA00004172"/>
    </source>
</evidence>
<dbReference type="PROSITE" id="PS51511">
    <property type="entry name" value="FIP_RBD"/>
    <property type="match status" value="1"/>
</dbReference>
<name>H2YBR1_CIOSA</name>
<evidence type="ECO:0000256" key="5">
    <source>
        <dbReference type="ARBA" id="ARBA00022927"/>
    </source>
</evidence>
<evidence type="ECO:0000256" key="4">
    <source>
        <dbReference type="ARBA" id="ARBA00022753"/>
    </source>
</evidence>
<sequence length="412" mass="45736">MWSPTDVLVTVRQARSLIIKGKNGTNEAYATIEFCKDKYLTTTDKSETPRWFTQCSFPLPQGGVFHNKIVVHICVLNKRHGKLGLESDDFLGHVTIPLSALNCNDDKERSRWYELSSKKSTSKKERGEIEVAFKFISGDKRRVLPEKKEKSMKIISTGIRSKLRRRSEDEDSGVGISDSDRCSSGMGQGRSCENLSTPYIIDQSPGPFERSFRTSSTNSSPASILSARGSGRVLSSGNLSTKAMSVEVLHRPPAHRSSSGTGDSGTNSSASSPEVKLRSSSMSNICLPEPPSQSPTNRNESNSAKRHSTTDLGKMKTKPVAPVAALYRPKNYYRLDVKELNKVSTIHEEPDSSLHTMSHKELVKLVSKHKIIMSQKDQHIRELEDYIGSLLVKVMMQAPEILDIQSTHVTKL</sequence>
<keyword evidence="2" id="KW-0813">Transport</keyword>
<dbReference type="InParanoid" id="H2YBR1"/>
<dbReference type="GO" id="GO:0015031">
    <property type="term" value="P:protein transport"/>
    <property type="evidence" value="ECO:0007669"/>
    <property type="project" value="UniProtKB-KW"/>
</dbReference>
<dbReference type="AlphaFoldDB" id="H2YBR1"/>
<dbReference type="PROSITE" id="PS50004">
    <property type="entry name" value="C2"/>
    <property type="match status" value="1"/>
</dbReference>
<dbReference type="InterPro" id="IPR037245">
    <property type="entry name" value="FIP-RBD_C_sf"/>
</dbReference>
<dbReference type="InterPro" id="IPR000008">
    <property type="entry name" value="C2_dom"/>
</dbReference>
<dbReference type="Proteomes" id="UP000007875">
    <property type="component" value="Unassembled WGS sequence"/>
</dbReference>
<dbReference type="InterPro" id="IPR037789">
    <property type="entry name" value="FIP_classI"/>
</dbReference>
<evidence type="ECO:0000313" key="10">
    <source>
        <dbReference type="Proteomes" id="UP000007875"/>
    </source>
</evidence>
<dbReference type="InterPro" id="IPR035892">
    <property type="entry name" value="C2_domain_sf"/>
</dbReference>
<dbReference type="GO" id="GO:0031267">
    <property type="term" value="F:small GTPase binding"/>
    <property type="evidence" value="ECO:0007669"/>
    <property type="project" value="InterPro"/>
</dbReference>
<dbReference type="InterPro" id="IPR019018">
    <property type="entry name" value="Rab-bd_FIP-RBD"/>
</dbReference>
<dbReference type="SUPFAM" id="SSF144270">
    <property type="entry name" value="Eferin C-derminal domain-like"/>
    <property type="match status" value="1"/>
</dbReference>
<dbReference type="PANTHER" id="PTHR15746">
    <property type="entry name" value="RAB11-RELATED"/>
    <property type="match status" value="1"/>
</dbReference>
<feature type="region of interest" description="Disordered" evidence="6">
    <location>
        <begin position="162"/>
        <end position="236"/>
    </location>
</feature>
<keyword evidence="4" id="KW-0967">Endosome</keyword>
<dbReference type="STRING" id="51511.ENSCSAVP00000002759"/>
<dbReference type="Pfam" id="PF00168">
    <property type="entry name" value="C2"/>
    <property type="match status" value="1"/>
</dbReference>
<reference evidence="9" key="2">
    <citation type="submission" date="2025-08" db="UniProtKB">
        <authorList>
            <consortium name="Ensembl"/>
        </authorList>
    </citation>
    <scope>IDENTIFICATION</scope>
</reference>
<dbReference type="FunCoup" id="H2YBR1">
    <property type="interactions" value="51"/>
</dbReference>
<proteinExistence type="predicted"/>
<dbReference type="Gene3D" id="1.20.5.2440">
    <property type="match status" value="1"/>
</dbReference>
<dbReference type="SMART" id="SM00239">
    <property type="entry name" value="C2"/>
    <property type="match status" value="1"/>
</dbReference>
<feature type="domain" description="FIP-RBD" evidence="8">
    <location>
        <begin position="343"/>
        <end position="405"/>
    </location>
</feature>
<dbReference type="HOGENOM" id="CLU_667214_0_0_1"/>
<dbReference type="GO" id="GO:0055037">
    <property type="term" value="C:recycling endosome"/>
    <property type="evidence" value="ECO:0007669"/>
    <property type="project" value="UniProtKB-SubCell"/>
</dbReference>